<dbReference type="GO" id="GO:0080120">
    <property type="term" value="P:CAAX-box protein maturation"/>
    <property type="evidence" value="ECO:0007669"/>
    <property type="project" value="UniProtKB-ARBA"/>
</dbReference>
<accession>A0A518BMS6</accession>
<feature type="transmembrane region" description="Helical" evidence="1">
    <location>
        <begin position="40"/>
        <end position="62"/>
    </location>
</feature>
<keyword evidence="3" id="KW-0378">Hydrolase</keyword>
<evidence type="ECO:0000313" key="3">
    <source>
        <dbReference type="EMBL" id="QDU68243.1"/>
    </source>
</evidence>
<sequence>MLPTSPSTVATALALTGAGVALAPVAAQVALRLRPGRNVFFARWGFSQVSVAVIAGLLLYLLGGLLPEGELTSLLRPDLLLVGGAIVAVVAAERTQPEGWRSLGFHRGQTGRSIAAGVATYLCCLPLLVGLTIGWPLLLGAFGGEPREVGSAVRMAQLDGTAWTMGALALVLVAPVVREVVLRGFLQPLLVQNFSERGGIALGGLLFALLQPVELFAPALGMGVVLGVIMLRTQSLAATITAHALHQALWLGLAAGAAWTGINPLL</sequence>
<dbReference type="Pfam" id="PF02517">
    <property type="entry name" value="Rce1-like"/>
    <property type="match status" value="1"/>
</dbReference>
<keyword evidence="4" id="KW-1185">Reference proteome</keyword>
<evidence type="ECO:0000259" key="2">
    <source>
        <dbReference type="Pfam" id="PF02517"/>
    </source>
</evidence>
<dbReference type="KEGG" id="pbap:Pla133_33380"/>
<keyword evidence="1" id="KW-0812">Transmembrane</keyword>
<gene>
    <name evidence="3" type="ORF">Pla133_33380</name>
</gene>
<keyword evidence="3" id="KW-0645">Protease</keyword>
<dbReference type="EMBL" id="CP036287">
    <property type="protein sequence ID" value="QDU68243.1"/>
    <property type="molecule type" value="Genomic_DNA"/>
</dbReference>
<feature type="transmembrane region" description="Helical" evidence="1">
    <location>
        <begin position="158"/>
        <end position="177"/>
    </location>
</feature>
<protein>
    <submittedName>
        <fullName evidence="3">CAAX amino terminal protease self-immunity</fullName>
    </submittedName>
</protein>
<dbReference type="AlphaFoldDB" id="A0A518BMS6"/>
<feature type="domain" description="CAAX prenyl protease 2/Lysostaphin resistance protein A-like" evidence="2">
    <location>
        <begin position="164"/>
        <end position="248"/>
    </location>
</feature>
<keyword evidence="1" id="KW-0472">Membrane</keyword>
<organism evidence="3 4">
    <name type="scientific">Engelhardtia mirabilis</name>
    <dbReference type="NCBI Taxonomy" id="2528011"/>
    <lineage>
        <taxon>Bacteria</taxon>
        <taxon>Pseudomonadati</taxon>
        <taxon>Planctomycetota</taxon>
        <taxon>Planctomycetia</taxon>
        <taxon>Planctomycetia incertae sedis</taxon>
        <taxon>Engelhardtia</taxon>
    </lineage>
</organism>
<name>A0A518BMS6_9BACT</name>
<dbReference type="Proteomes" id="UP000316921">
    <property type="component" value="Chromosome"/>
</dbReference>
<evidence type="ECO:0000313" key="4">
    <source>
        <dbReference type="Proteomes" id="UP000316921"/>
    </source>
</evidence>
<feature type="transmembrane region" description="Helical" evidence="1">
    <location>
        <begin position="244"/>
        <end position="262"/>
    </location>
</feature>
<proteinExistence type="predicted"/>
<dbReference type="InterPro" id="IPR003675">
    <property type="entry name" value="Rce1/LyrA-like_dom"/>
</dbReference>
<evidence type="ECO:0000256" key="1">
    <source>
        <dbReference type="SAM" id="Phobius"/>
    </source>
</evidence>
<feature type="transmembrane region" description="Helical" evidence="1">
    <location>
        <begin position="74"/>
        <end position="92"/>
    </location>
</feature>
<keyword evidence="1" id="KW-1133">Transmembrane helix</keyword>
<feature type="transmembrane region" description="Helical" evidence="1">
    <location>
        <begin position="12"/>
        <end position="33"/>
    </location>
</feature>
<feature type="transmembrane region" description="Helical" evidence="1">
    <location>
        <begin position="113"/>
        <end position="138"/>
    </location>
</feature>
<dbReference type="RefSeq" id="WP_145067091.1">
    <property type="nucleotide sequence ID" value="NZ_CP036287.1"/>
</dbReference>
<dbReference type="GO" id="GO:0004175">
    <property type="term" value="F:endopeptidase activity"/>
    <property type="evidence" value="ECO:0007669"/>
    <property type="project" value="UniProtKB-ARBA"/>
</dbReference>
<reference evidence="3 4" key="1">
    <citation type="submission" date="2019-02" db="EMBL/GenBank/DDBJ databases">
        <title>Deep-cultivation of Planctomycetes and their phenomic and genomic characterization uncovers novel biology.</title>
        <authorList>
            <person name="Wiegand S."/>
            <person name="Jogler M."/>
            <person name="Boedeker C."/>
            <person name="Pinto D."/>
            <person name="Vollmers J."/>
            <person name="Rivas-Marin E."/>
            <person name="Kohn T."/>
            <person name="Peeters S.H."/>
            <person name="Heuer A."/>
            <person name="Rast P."/>
            <person name="Oberbeckmann S."/>
            <person name="Bunk B."/>
            <person name="Jeske O."/>
            <person name="Meyerdierks A."/>
            <person name="Storesund J.E."/>
            <person name="Kallscheuer N."/>
            <person name="Luecker S."/>
            <person name="Lage O.M."/>
            <person name="Pohl T."/>
            <person name="Merkel B.J."/>
            <person name="Hornburger P."/>
            <person name="Mueller R.-W."/>
            <person name="Bruemmer F."/>
            <person name="Labrenz M."/>
            <person name="Spormann A.M."/>
            <person name="Op den Camp H."/>
            <person name="Overmann J."/>
            <person name="Amann R."/>
            <person name="Jetten M.S.M."/>
            <person name="Mascher T."/>
            <person name="Medema M.H."/>
            <person name="Devos D.P."/>
            <person name="Kaster A.-K."/>
            <person name="Ovreas L."/>
            <person name="Rohde M."/>
            <person name="Galperin M.Y."/>
            <person name="Jogler C."/>
        </authorList>
    </citation>
    <scope>NUCLEOTIDE SEQUENCE [LARGE SCALE GENOMIC DNA]</scope>
    <source>
        <strain evidence="3 4">Pla133</strain>
    </source>
</reference>
<dbReference type="GO" id="GO:0006508">
    <property type="term" value="P:proteolysis"/>
    <property type="evidence" value="ECO:0007669"/>
    <property type="project" value="UniProtKB-KW"/>
</dbReference>